<gene>
    <name evidence="1" type="ORF">V9T40_008425</name>
</gene>
<name>A0AAN9TKV2_9HEMI</name>
<evidence type="ECO:0000313" key="2">
    <source>
        <dbReference type="Proteomes" id="UP001367676"/>
    </source>
</evidence>
<sequence>MSMENLFDTVNQAAKTATETVNIGRDLDVYTPYKILECKRIQTIHGVAVLIDFHDISRPNQPTLKMWLPRRISKIFVDNDEQFEKFATSVRQFYFLGMDGRSAKFKFEFV</sequence>
<organism evidence="1 2">
    <name type="scientific">Parthenolecanium corni</name>
    <dbReference type="NCBI Taxonomy" id="536013"/>
    <lineage>
        <taxon>Eukaryota</taxon>
        <taxon>Metazoa</taxon>
        <taxon>Ecdysozoa</taxon>
        <taxon>Arthropoda</taxon>
        <taxon>Hexapoda</taxon>
        <taxon>Insecta</taxon>
        <taxon>Pterygota</taxon>
        <taxon>Neoptera</taxon>
        <taxon>Paraneoptera</taxon>
        <taxon>Hemiptera</taxon>
        <taxon>Sternorrhyncha</taxon>
        <taxon>Coccoidea</taxon>
        <taxon>Coccidae</taxon>
        <taxon>Parthenolecanium</taxon>
    </lineage>
</organism>
<comment type="caution">
    <text evidence="1">The sequence shown here is derived from an EMBL/GenBank/DDBJ whole genome shotgun (WGS) entry which is preliminary data.</text>
</comment>
<evidence type="ECO:0000313" key="1">
    <source>
        <dbReference type="EMBL" id="KAK7600984.1"/>
    </source>
</evidence>
<reference evidence="1 2" key="1">
    <citation type="submission" date="2024-03" db="EMBL/GenBank/DDBJ databases">
        <title>Adaptation during the transition from Ophiocordyceps entomopathogen to insect associate is accompanied by gene loss and intensified selection.</title>
        <authorList>
            <person name="Ward C.M."/>
            <person name="Onetto C.A."/>
            <person name="Borneman A.R."/>
        </authorList>
    </citation>
    <scope>NUCLEOTIDE SEQUENCE [LARGE SCALE GENOMIC DNA]</scope>
    <source>
        <strain evidence="1">AWRI1</strain>
        <tissue evidence="1">Single Adult Female</tissue>
    </source>
</reference>
<keyword evidence="2" id="KW-1185">Reference proteome</keyword>
<dbReference type="AlphaFoldDB" id="A0AAN9TKV2"/>
<protein>
    <submittedName>
        <fullName evidence="1">Uncharacterized protein</fullName>
    </submittedName>
</protein>
<accession>A0AAN9TKV2</accession>
<proteinExistence type="predicted"/>
<dbReference type="Proteomes" id="UP001367676">
    <property type="component" value="Unassembled WGS sequence"/>
</dbReference>
<dbReference type="EMBL" id="JBBCAQ010000010">
    <property type="protein sequence ID" value="KAK7600984.1"/>
    <property type="molecule type" value="Genomic_DNA"/>
</dbReference>